<feature type="chain" id="PRO_5013131318" description="PEP-CTERM protein-sorting domain-containing protein" evidence="1">
    <location>
        <begin position="27"/>
        <end position="253"/>
    </location>
</feature>
<organism evidence="2 3">
    <name type="scientific">Planktothrix tepida PCC 9214</name>
    <dbReference type="NCBI Taxonomy" id="671072"/>
    <lineage>
        <taxon>Bacteria</taxon>
        <taxon>Bacillati</taxon>
        <taxon>Cyanobacteriota</taxon>
        <taxon>Cyanophyceae</taxon>
        <taxon>Oscillatoriophycideae</taxon>
        <taxon>Oscillatoriales</taxon>
        <taxon>Microcoleaceae</taxon>
        <taxon>Planktothrix</taxon>
    </lineage>
</organism>
<dbReference type="EMBL" id="CZDF01000148">
    <property type="protein sequence ID" value="CUR32292.1"/>
    <property type="molecule type" value="Genomic_DNA"/>
</dbReference>
<keyword evidence="1" id="KW-0732">Signal</keyword>
<reference evidence="3" key="1">
    <citation type="submission" date="2015-10" db="EMBL/GenBank/DDBJ databases">
        <authorList>
            <person name="Regsiter A."/>
            <person name="william w."/>
        </authorList>
    </citation>
    <scope>NUCLEOTIDE SEQUENCE [LARGE SCALE GENOMIC DNA]</scope>
</reference>
<evidence type="ECO:0000256" key="1">
    <source>
        <dbReference type="SAM" id="SignalP"/>
    </source>
</evidence>
<evidence type="ECO:0000313" key="2">
    <source>
        <dbReference type="EMBL" id="CUR32292.1"/>
    </source>
</evidence>
<name>A0A1J1LK46_9CYAN</name>
<keyword evidence="3" id="KW-1185">Reference proteome</keyword>
<dbReference type="AlphaFoldDB" id="A0A1J1LK46"/>
<sequence>MKFNTILPSFFMAASVAVATSLPAQALTFDFSGTDNGGTGSATMNFTGLGTQNVTVDLWNTSSTKLNDGTGDNAPAITGFGFNNKGLSDPAITAWTLKAYNSSGTLQTIGSSSDSTLPWSILYDEKTNGITLDYLAAALNNGENSPQIQGGIYNPDAISSSALSAGPNFFSKATLNLTFASDFTLDTAGMSPYVRMQAVGNGGSLKLDGTRQQDVPEPLTILGSAAALGFGSVLKKQANKNKNKAATKDTISV</sequence>
<gene>
    <name evidence="2" type="ORF">PL9214430264</name>
</gene>
<evidence type="ECO:0008006" key="4">
    <source>
        <dbReference type="Google" id="ProtNLM"/>
    </source>
</evidence>
<protein>
    <recommendedName>
        <fullName evidence="4">PEP-CTERM protein-sorting domain-containing protein</fullName>
    </recommendedName>
</protein>
<feature type="signal peptide" evidence="1">
    <location>
        <begin position="1"/>
        <end position="26"/>
    </location>
</feature>
<accession>A0A1J1LK46</accession>
<dbReference type="OrthoDB" id="464760at2"/>
<proteinExistence type="predicted"/>
<dbReference type="NCBIfam" id="TIGR04155">
    <property type="entry name" value="cyano_PEP"/>
    <property type="match status" value="1"/>
</dbReference>
<dbReference type="InterPro" id="IPR026374">
    <property type="entry name" value="Cyano_PEP"/>
</dbReference>
<dbReference type="RefSeq" id="WP_083579985.1">
    <property type="nucleotide sequence ID" value="NZ_LN889796.1"/>
</dbReference>
<evidence type="ECO:0000313" key="3">
    <source>
        <dbReference type="Proteomes" id="UP000184315"/>
    </source>
</evidence>
<dbReference type="Proteomes" id="UP000184315">
    <property type="component" value="Unassembled WGS sequence"/>
</dbReference>